<evidence type="ECO:0000256" key="1">
    <source>
        <dbReference type="SAM" id="MobiDB-lite"/>
    </source>
</evidence>
<dbReference type="AlphaFoldDB" id="A0A2U1PA47"/>
<comment type="caution">
    <text evidence="2">The sequence shown here is derived from an EMBL/GenBank/DDBJ whole genome shotgun (WGS) entry which is preliminary data.</text>
</comment>
<dbReference type="PANTHER" id="PTHR36357:SF3">
    <property type="entry name" value="LRP CHAPERONE MESD"/>
    <property type="match status" value="1"/>
</dbReference>
<accession>A0A2U1PA47</accession>
<name>A0A2U1PA47_ARTAN</name>
<dbReference type="Proteomes" id="UP000245207">
    <property type="component" value="Unassembled WGS sequence"/>
</dbReference>
<dbReference type="OrthoDB" id="75833at2759"/>
<evidence type="ECO:0000313" key="2">
    <source>
        <dbReference type="EMBL" id="PWA82626.1"/>
    </source>
</evidence>
<dbReference type="EMBL" id="PKPP01001452">
    <property type="protein sequence ID" value="PWA82626.1"/>
    <property type="molecule type" value="Genomic_DNA"/>
</dbReference>
<reference evidence="2 3" key="1">
    <citation type="journal article" date="2018" name="Mol. Plant">
        <title>The genome of Artemisia annua provides insight into the evolution of Asteraceae family and artemisinin biosynthesis.</title>
        <authorList>
            <person name="Shen Q."/>
            <person name="Zhang L."/>
            <person name="Liao Z."/>
            <person name="Wang S."/>
            <person name="Yan T."/>
            <person name="Shi P."/>
            <person name="Liu M."/>
            <person name="Fu X."/>
            <person name="Pan Q."/>
            <person name="Wang Y."/>
            <person name="Lv Z."/>
            <person name="Lu X."/>
            <person name="Zhang F."/>
            <person name="Jiang W."/>
            <person name="Ma Y."/>
            <person name="Chen M."/>
            <person name="Hao X."/>
            <person name="Li L."/>
            <person name="Tang Y."/>
            <person name="Lv G."/>
            <person name="Zhou Y."/>
            <person name="Sun X."/>
            <person name="Brodelius P.E."/>
            <person name="Rose J.K.C."/>
            <person name="Tang K."/>
        </authorList>
    </citation>
    <scope>NUCLEOTIDE SEQUENCE [LARGE SCALE GENOMIC DNA]</scope>
    <source>
        <strain evidence="3">cv. Huhao1</strain>
        <tissue evidence="2">Leaf</tissue>
    </source>
</reference>
<feature type="compositionally biased region" description="Polar residues" evidence="1">
    <location>
        <begin position="154"/>
        <end position="167"/>
    </location>
</feature>
<proteinExistence type="predicted"/>
<evidence type="ECO:0000313" key="3">
    <source>
        <dbReference type="Proteomes" id="UP000245207"/>
    </source>
</evidence>
<organism evidence="2 3">
    <name type="scientific">Artemisia annua</name>
    <name type="common">Sweet wormwood</name>
    <dbReference type="NCBI Taxonomy" id="35608"/>
    <lineage>
        <taxon>Eukaryota</taxon>
        <taxon>Viridiplantae</taxon>
        <taxon>Streptophyta</taxon>
        <taxon>Embryophyta</taxon>
        <taxon>Tracheophyta</taxon>
        <taxon>Spermatophyta</taxon>
        <taxon>Magnoliopsida</taxon>
        <taxon>eudicotyledons</taxon>
        <taxon>Gunneridae</taxon>
        <taxon>Pentapetalae</taxon>
        <taxon>asterids</taxon>
        <taxon>campanulids</taxon>
        <taxon>Asterales</taxon>
        <taxon>Asteraceae</taxon>
        <taxon>Asteroideae</taxon>
        <taxon>Anthemideae</taxon>
        <taxon>Artemisiinae</taxon>
        <taxon>Artemisia</taxon>
    </lineage>
</organism>
<keyword evidence="3" id="KW-1185">Reference proteome</keyword>
<feature type="region of interest" description="Disordered" evidence="1">
    <location>
        <begin position="146"/>
        <end position="167"/>
    </location>
</feature>
<sequence>MKEKLESENVACQSQHSLIGFSNPKRTTASSGIVQTSPFKTLFCTKIQQPNIPVKNSFRHKIQQPNIPVKNSFRHKILATKQPFRDHFLHRVINFFKDSKISINLRRDPTKKRVHIPDDLHGVKDNEEDEAWIEWGQKKRMTIEEFDPPPENFSDLNFTQMQEEVTK</sequence>
<dbReference type="PANTHER" id="PTHR36357">
    <property type="entry name" value="OS03G0148300 PROTEIN"/>
    <property type="match status" value="1"/>
</dbReference>
<gene>
    <name evidence="2" type="ORF">CTI12_AA176540</name>
</gene>
<protein>
    <submittedName>
        <fullName evidence="2">Uncharacterized protein</fullName>
    </submittedName>
</protein>